<keyword evidence="2" id="KW-1185">Reference proteome</keyword>
<dbReference type="Proteomes" id="UP000076077">
    <property type="component" value="Chromosome"/>
</dbReference>
<gene>
    <name evidence="1" type="ORF">A3224_04430</name>
</gene>
<evidence type="ECO:0000313" key="1">
    <source>
        <dbReference type="EMBL" id="AMX01932.1"/>
    </source>
</evidence>
<name>A0A143HKZ6_MICTH</name>
<dbReference type="KEGG" id="mthd:A3224_04430"/>
<proteinExistence type="predicted"/>
<evidence type="ECO:0000313" key="2">
    <source>
        <dbReference type="Proteomes" id="UP000076077"/>
    </source>
</evidence>
<dbReference type="EMBL" id="CP014864">
    <property type="protein sequence ID" value="AMX01932.1"/>
    <property type="molecule type" value="Genomic_DNA"/>
</dbReference>
<sequence length="107" mass="12001">MAVLNGMEEITLYQDKVELPFLVKGETHIAVAKWSDVKAHFSLQELKEVFEGYLQAESDEAAYLGVWSKRTCSKFRRVLKDKGITLSIISGLPGSNFKITGQVRHAT</sequence>
<dbReference type="AlphaFoldDB" id="A0A143HKZ6"/>
<accession>A0A143HKZ6</accession>
<organism evidence="1 2">
    <name type="scientific">Microbulbifer thermotolerans</name>
    <dbReference type="NCBI Taxonomy" id="252514"/>
    <lineage>
        <taxon>Bacteria</taxon>
        <taxon>Pseudomonadati</taxon>
        <taxon>Pseudomonadota</taxon>
        <taxon>Gammaproteobacteria</taxon>
        <taxon>Cellvibrionales</taxon>
        <taxon>Microbulbiferaceae</taxon>
        <taxon>Microbulbifer</taxon>
    </lineage>
</organism>
<reference evidence="2" key="1">
    <citation type="submission" date="2016-03" db="EMBL/GenBank/DDBJ databases">
        <authorList>
            <person name="Lee Y.-S."/>
            <person name="Choi Y.-L."/>
        </authorList>
    </citation>
    <scope>NUCLEOTIDE SEQUENCE [LARGE SCALE GENOMIC DNA]</scope>
    <source>
        <strain evidence="2">DAU221</strain>
    </source>
</reference>
<protein>
    <submittedName>
        <fullName evidence="1">Uncharacterized protein</fullName>
    </submittedName>
</protein>